<feature type="modified residue" description="4-aspartylphosphate" evidence="4">
    <location>
        <position position="174"/>
    </location>
</feature>
<feature type="non-terminal residue" evidence="7">
    <location>
        <position position="1"/>
    </location>
</feature>
<dbReference type="Pfam" id="PF00072">
    <property type="entry name" value="Response_reg"/>
    <property type="match status" value="2"/>
</dbReference>
<dbReference type="CDD" id="cd17546">
    <property type="entry name" value="REC_hyHK_CKI1_RcsC-like"/>
    <property type="match status" value="2"/>
</dbReference>
<dbReference type="Pfam" id="PF01627">
    <property type="entry name" value="Hpt"/>
    <property type="match status" value="1"/>
</dbReference>
<evidence type="ECO:0000256" key="2">
    <source>
        <dbReference type="ARBA" id="ARBA00023012"/>
    </source>
</evidence>
<dbReference type="RefSeq" id="WP_218252398.1">
    <property type="nucleotide sequence ID" value="NZ_JABXWD010000148.1"/>
</dbReference>
<reference evidence="7 8" key="1">
    <citation type="journal article" date="2020" name="J Geophys Res Biogeosci">
        <title>Magnetotaxis as an Adaptation to Enable Bacterial Shuttling of Microbial Sulfur and Sulfur Cycling Across Aquatic Oxic#Anoxic Interfaces.</title>
        <authorList>
            <person name="Li J."/>
            <person name="Liu P."/>
            <person name="Wang J."/>
            <person name="Roberts A.P."/>
            <person name="Pan Y."/>
        </authorList>
    </citation>
    <scope>NUCLEOTIDE SEQUENCE [LARGE SCALE GENOMIC DNA]</scope>
    <source>
        <strain evidence="7 8">MYR-1_YQ</strain>
    </source>
</reference>
<feature type="modified residue" description="4-aspartylphosphate" evidence="4">
    <location>
        <position position="26"/>
    </location>
</feature>
<proteinExistence type="predicted"/>
<evidence type="ECO:0000313" key="8">
    <source>
        <dbReference type="Proteomes" id="UP001196980"/>
    </source>
</evidence>
<gene>
    <name evidence="7" type="ORF">HWQ67_09235</name>
</gene>
<accession>A0ABS6S053</accession>
<keyword evidence="8" id="KW-1185">Reference proteome</keyword>
<dbReference type="InterPro" id="IPR001789">
    <property type="entry name" value="Sig_transdc_resp-reg_receiver"/>
</dbReference>
<organism evidence="7 8">
    <name type="scientific">Candidatus Magnetobacterium casense</name>
    <dbReference type="NCBI Taxonomy" id="1455061"/>
    <lineage>
        <taxon>Bacteria</taxon>
        <taxon>Pseudomonadati</taxon>
        <taxon>Nitrospirota</taxon>
        <taxon>Thermodesulfovibrionia</taxon>
        <taxon>Thermodesulfovibrionales</taxon>
        <taxon>Candidatus Magnetobacteriaceae</taxon>
        <taxon>Candidatus Magnetobacterium</taxon>
    </lineage>
</organism>
<comment type="caution">
    <text evidence="7">The sequence shown here is derived from an EMBL/GenBank/DDBJ whole genome shotgun (WGS) entry which is preliminary data.</text>
</comment>
<evidence type="ECO:0000256" key="4">
    <source>
        <dbReference type="PROSITE-ProRule" id="PRU00169"/>
    </source>
</evidence>
<evidence type="ECO:0000256" key="3">
    <source>
        <dbReference type="PROSITE-ProRule" id="PRU00110"/>
    </source>
</evidence>
<evidence type="ECO:0000313" key="7">
    <source>
        <dbReference type="EMBL" id="MBV6341768.1"/>
    </source>
</evidence>
<feature type="modified residue" description="Phosphohistidine" evidence="3">
    <location>
        <position position="328"/>
    </location>
</feature>
<evidence type="ECO:0000259" key="5">
    <source>
        <dbReference type="PROSITE" id="PS50110"/>
    </source>
</evidence>
<keyword evidence="2" id="KW-0902">Two-component regulatory system</keyword>
<dbReference type="InterPro" id="IPR008207">
    <property type="entry name" value="Sig_transdc_His_kin_Hpt_dom"/>
</dbReference>
<sequence>PVASGTEALAELERSLDDPYDMIFIDWKMPEMDGIRTVKEINRLLPQSKTPKVIMVTAYGREEVMQAARGAHIDNILIKPVSLSVMFETILSVVGEDVVRHRGVIPATEAMVEGLERLTDVRILLVEDNDINRQVAMEILQSKGIKVEIARNGAEAVDALTKMPPHYFDVVLMDIQMAVMDGYGATRRIRQIQEFAGLPIIAMTANVLTGEREKCLAAGMNDHIGKPIQPNQLYTTLLHWLPPGEVKLPSPPLPPTPSSQTPGEGAKTALLTRLSSIDIRLGLDRCIGNTTLYVELLRELYGKYRDSFRAVSSELDNKNYQAARELVHTLAGVSGNLGATELYRALQPLDKALKDTAADIADLDSLLSAFKTAFDDVMADLSGIDDTTPPETTSKARTADPLDAEDLRGNEAVVTSIHKLAVLLLESDSRSVAELQILRGMLEGYCKSEAMAKVESHINDYDFDEAHAALIAFAQSLGLAI</sequence>
<keyword evidence="1 4" id="KW-0597">Phosphoprotein</keyword>
<evidence type="ECO:0000259" key="6">
    <source>
        <dbReference type="PROSITE" id="PS50894"/>
    </source>
</evidence>
<dbReference type="EMBL" id="JABXWD010000148">
    <property type="protein sequence ID" value="MBV6341768.1"/>
    <property type="molecule type" value="Genomic_DNA"/>
</dbReference>
<dbReference type="PROSITE" id="PS50894">
    <property type="entry name" value="HPT"/>
    <property type="match status" value="1"/>
</dbReference>
<dbReference type="PANTHER" id="PTHR45339">
    <property type="entry name" value="HYBRID SIGNAL TRANSDUCTION HISTIDINE KINASE J"/>
    <property type="match status" value="1"/>
</dbReference>
<name>A0ABS6S053_9BACT</name>
<feature type="domain" description="Response regulatory" evidence="5">
    <location>
        <begin position="122"/>
        <end position="241"/>
    </location>
</feature>
<dbReference type="SMART" id="SM00448">
    <property type="entry name" value="REC"/>
    <property type="match status" value="2"/>
</dbReference>
<dbReference type="PANTHER" id="PTHR45339:SF1">
    <property type="entry name" value="HYBRID SIGNAL TRANSDUCTION HISTIDINE KINASE J"/>
    <property type="match status" value="1"/>
</dbReference>
<protein>
    <submittedName>
        <fullName evidence="7">Response regulator</fullName>
    </submittedName>
</protein>
<dbReference type="PROSITE" id="PS50110">
    <property type="entry name" value="RESPONSE_REGULATORY"/>
    <property type="match status" value="2"/>
</dbReference>
<feature type="domain" description="Response regulatory" evidence="5">
    <location>
        <begin position="1"/>
        <end position="94"/>
    </location>
</feature>
<evidence type="ECO:0000256" key="1">
    <source>
        <dbReference type="ARBA" id="ARBA00022553"/>
    </source>
</evidence>
<dbReference type="Proteomes" id="UP001196980">
    <property type="component" value="Unassembled WGS sequence"/>
</dbReference>
<feature type="domain" description="HPt" evidence="6">
    <location>
        <begin position="289"/>
        <end position="384"/>
    </location>
</feature>